<dbReference type="AlphaFoldDB" id="G7VC22"/>
<dbReference type="Proteomes" id="UP000005867">
    <property type="component" value="Chromosome"/>
</dbReference>
<dbReference type="BioCyc" id="PSP1104324:GJSN-1061-MONOMER"/>
<comment type="cofactor">
    <cofactor evidence="1">
        <name>Zn(2+)</name>
        <dbReference type="ChEBI" id="CHEBI:29105"/>
    </cofactor>
</comment>
<evidence type="ECO:0000256" key="3">
    <source>
        <dbReference type="ARBA" id="ARBA00022801"/>
    </source>
</evidence>
<evidence type="ECO:0000313" key="5">
    <source>
        <dbReference type="EMBL" id="AET32522.1"/>
    </source>
</evidence>
<dbReference type="SUPFAM" id="SSF51556">
    <property type="entry name" value="Metallo-dependent hydrolases"/>
    <property type="match status" value="1"/>
</dbReference>
<dbReference type="GO" id="GO:0005737">
    <property type="term" value="C:cytoplasm"/>
    <property type="evidence" value="ECO:0007669"/>
    <property type="project" value="TreeGrafter"/>
</dbReference>
<dbReference type="InterPro" id="IPR006680">
    <property type="entry name" value="Amidohydro-rel"/>
</dbReference>
<dbReference type="PROSITE" id="PS00483">
    <property type="entry name" value="DIHYDROOROTASE_2"/>
    <property type="match status" value="1"/>
</dbReference>
<protein>
    <submittedName>
        <fullName evidence="5">Amidohydrolase</fullName>
    </submittedName>
</protein>
<dbReference type="GO" id="GO:0006145">
    <property type="term" value="P:purine nucleobase catabolic process"/>
    <property type="evidence" value="ECO:0007669"/>
    <property type="project" value="TreeGrafter"/>
</dbReference>
<keyword evidence="3 5" id="KW-0378">Hydrolase</keyword>
<reference evidence="5 6" key="1">
    <citation type="journal article" date="2012" name="J. Bacteriol.">
        <title>Complete genome sequence of strain 1860, a crenarchaeon of the genus pyrobaculum able to grow with various electron acceptors.</title>
        <authorList>
            <person name="Mardanov A.V."/>
            <person name="Gumerov V.M."/>
            <person name="Slobodkina G.B."/>
            <person name="Beletsky A.V."/>
            <person name="Bonch-Osmolovskaya E.A."/>
            <person name="Ravin N.V."/>
            <person name="Skryabin K.G."/>
        </authorList>
    </citation>
    <scope>NUCLEOTIDE SEQUENCE [LARGE SCALE GENOMIC DNA]</scope>
    <source>
        <strain evidence="5 6">1860</strain>
    </source>
</reference>
<dbReference type="SUPFAM" id="SSF51338">
    <property type="entry name" value="Composite domain of metallo-dependent hydrolases"/>
    <property type="match status" value="1"/>
</dbReference>
<dbReference type="HOGENOM" id="CLU_015572_1_1_2"/>
<dbReference type="Pfam" id="PF01979">
    <property type="entry name" value="Amidohydro_1"/>
    <property type="match status" value="1"/>
</dbReference>
<dbReference type="PANTHER" id="PTHR43668:SF2">
    <property type="entry name" value="ALLANTOINASE"/>
    <property type="match status" value="1"/>
</dbReference>
<dbReference type="PANTHER" id="PTHR43668">
    <property type="entry name" value="ALLANTOINASE"/>
    <property type="match status" value="1"/>
</dbReference>
<evidence type="ECO:0000256" key="1">
    <source>
        <dbReference type="ARBA" id="ARBA00001947"/>
    </source>
</evidence>
<keyword evidence="6" id="KW-1185">Reference proteome</keyword>
<keyword evidence="2" id="KW-0479">Metal-binding</keyword>
<dbReference type="EMBL" id="CP003098">
    <property type="protein sequence ID" value="AET32522.1"/>
    <property type="molecule type" value="Genomic_DNA"/>
</dbReference>
<evidence type="ECO:0000313" key="6">
    <source>
        <dbReference type="Proteomes" id="UP000005867"/>
    </source>
</evidence>
<proteinExistence type="predicted"/>
<gene>
    <name evidence="5" type="ORF">P186_1086</name>
</gene>
<dbReference type="KEGG" id="pyr:P186_1086"/>
<dbReference type="InterPro" id="IPR011059">
    <property type="entry name" value="Metal-dep_hydrolase_composite"/>
</dbReference>
<organism evidence="5 6">
    <name type="scientific">Pyrobaculum ferrireducens</name>
    <dbReference type="NCBI Taxonomy" id="1104324"/>
    <lineage>
        <taxon>Archaea</taxon>
        <taxon>Thermoproteota</taxon>
        <taxon>Thermoprotei</taxon>
        <taxon>Thermoproteales</taxon>
        <taxon>Thermoproteaceae</taxon>
        <taxon>Pyrobaculum</taxon>
    </lineage>
</organism>
<evidence type="ECO:0000259" key="4">
    <source>
        <dbReference type="Pfam" id="PF01979"/>
    </source>
</evidence>
<dbReference type="STRING" id="1104324.P186_1086"/>
<dbReference type="InterPro" id="IPR032466">
    <property type="entry name" value="Metal_Hydrolase"/>
</dbReference>
<dbReference type="InterPro" id="IPR050138">
    <property type="entry name" value="DHOase/Allantoinase_Hydrolase"/>
</dbReference>
<dbReference type="GO" id="GO:0004038">
    <property type="term" value="F:allantoinase activity"/>
    <property type="evidence" value="ECO:0007669"/>
    <property type="project" value="TreeGrafter"/>
</dbReference>
<dbReference type="InterPro" id="IPR002195">
    <property type="entry name" value="Dihydroorotase_CS"/>
</dbReference>
<dbReference type="Gene3D" id="3.20.20.140">
    <property type="entry name" value="Metal-dependent hydrolases"/>
    <property type="match status" value="1"/>
</dbReference>
<dbReference type="eggNOG" id="arCOG00689">
    <property type="taxonomic scope" value="Archaea"/>
</dbReference>
<name>G7VC22_9CREN</name>
<feature type="domain" description="Amidohydrolase-related" evidence="4">
    <location>
        <begin position="19"/>
        <end position="91"/>
    </location>
</feature>
<evidence type="ECO:0000256" key="2">
    <source>
        <dbReference type="ARBA" id="ARBA00022723"/>
    </source>
</evidence>
<accession>G7VC22</accession>
<dbReference type="GO" id="GO:0046872">
    <property type="term" value="F:metal ion binding"/>
    <property type="evidence" value="ECO:0007669"/>
    <property type="project" value="UniProtKB-KW"/>
</dbReference>
<sequence>MRLGRRGCRPLQLSNSYLILPGFVDIHVHFRDWGLAYKETLMGGARSALAGGVVAVGDMPNTKPHIRTAELYRRRMEEGSRLPIIYRLHMGVPEDVGELHAAKPRSVKIYPEDVERYGWGHVEAVGRACAELGCLLVFHCEDPAYFRGGDRPPEAELACVERAWAVARRTGTRIHLTHVTLPQTAELSRGWATVDVTPHHLLLDRENCRHRGLCHVNPRLRTPELRRGLLAALAAGMIDVYATDHAPHTLEEKNSGDPPPGICSLDVALSLLLSLWRAGVVDLGDVVRLYSCRPSRLLGVDVGIERGLFTVVKLEEFVVRGGEFAGSCLHTPFEGFRAFGRVVATAVGGRVYFSNGEVYDISPHVDRA</sequence>